<organism evidence="2">
    <name type="scientific">Magallana gigas</name>
    <name type="common">Pacific oyster</name>
    <name type="synonym">Crassostrea gigas</name>
    <dbReference type="NCBI Taxonomy" id="29159"/>
    <lineage>
        <taxon>Eukaryota</taxon>
        <taxon>Metazoa</taxon>
        <taxon>Spiralia</taxon>
        <taxon>Lophotrochozoa</taxon>
        <taxon>Mollusca</taxon>
        <taxon>Bivalvia</taxon>
        <taxon>Autobranchia</taxon>
        <taxon>Pteriomorphia</taxon>
        <taxon>Ostreida</taxon>
        <taxon>Ostreoidea</taxon>
        <taxon>Ostreidae</taxon>
        <taxon>Magallana</taxon>
    </lineage>
</organism>
<dbReference type="Proteomes" id="UP000005408">
    <property type="component" value="Unassembled WGS sequence"/>
</dbReference>
<reference evidence="3" key="2">
    <citation type="submission" date="2022-08" db="UniProtKB">
        <authorList>
            <consortium name="EnsemblMetazoa"/>
        </authorList>
    </citation>
    <scope>IDENTIFICATION</scope>
    <source>
        <strain evidence="3">05x7-T-G4-1.051#20</strain>
    </source>
</reference>
<accession>K1QYZ8</accession>
<evidence type="ECO:0000256" key="1">
    <source>
        <dbReference type="SAM" id="MobiDB-lite"/>
    </source>
</evidence>
<sequence>MARWKTVVGNKNATSSSMSTQPSSFFESSYFIHQRYEDTAIVVFQQQQRKKRDSTFEMKRPVHRDHEADKRHVELGHYGNPGVIVKGEIANTKVHVDKSPVQSTVCVIV</sequence>
<proteinExistence type="predicted"/>
<dbReference type="AlphaFoldDB" id="K1QYZ8"/>
<gene>
    <name evidence="2" type="ORF">CGI_10009401</name>
</gene>
<evidence type="ECO:0000313" key="4">
    <source>
        <dbReference type="Proteomes" id="UP000005408"/>
    </source>
</evidence>
<dbReference type="EMBL" id="JH818093">
    <property type="protein sequence ID" value="EKC42252.1"/>
    <property type="molecule type" value="Genomic_DNA"/>
</dbReference>
<name>K1QYZ8_MAGGI</name>
<protein>
    <submittedName>
        <fullName evidence="2 3">Uncharacterized protein</fullName>
    </submittedName>
</protein>
<reference evidence="2" key="1">
    <citation type="journal article" date="2012" name="Nature">
        <title>The oyster genome reveals stress adaptation and complexity of shell formation.</title>
        <authorList>
            <person name="Zhang G."/>
            <person name="Fang X."/>
            <person name="Guo X."/>
            <person name="Li L."/>
            <person name="Luo R."/>
            <person name="Xu F."/>
            <person name="Yang P."/>
            <person name="Zhang L."/>
            <person name="Wang X."/>
            <person name="Qi H."/>
            <person name="Xiong Z."/>
            <person name="Que H."/>
            <person name="Xie Y."/>
            <person name="Holland P.W."/>
            <person name="Paps J."/>
            <person name="Zhu Y."/>
            <person name="Wu F."/>
            <person name="Chen Y."/>
            <person name="Wang J."/>
            <person name="Peng C."/>
            <person name="Meng J."/>
            <person name="Yang L."/>
            <person name="Liu J."/>
            <person name="Wen B."/>
            <person name="Zhang N."/>
            <person name="Huang Z."/>
            <person name="Zhu Q."/>
            <person name="Feng Y."/>
            <person name="Mount A."/>
            <person name="Hedgecock D."/>
            <person name="Xu Z."/>
            <person name="Liu Y."/>
            <person name="Domazet-Loso T."/>
            <person name="Du Y."/>
            <person name="Sun X."/>
            <person name="Zhang S."/>
            <person name="Liu B."/>
            <person name="Cheng P."/>
            <person name="Jiang X."/>
            <person name="Li J."/>
            <person name="Fan D."/>
            <person name="Wang W."/>
            <person name="Fu W."/>
            <person name="Wang T."/>
            <person name="Wang B."/>
            <person name="Zhang J."/>
            <person name="Peng Z."/>
            <person name="Li Y."/>
            <person name="Li N."/>
            <person name="Wang J."/>
            <person name="Chen M."/>
            <person name="He Y."/>
            <person name="Tan F."/>
            <person name="Song X."/>
            <person name="Zheng Q."/>
            <person name="Huang R."/>
            <person name="Yang H."/>
            <person name="Du X."/>
            <person name="Chen L."/>
            <person name="Yang M."/>
            <person name="Gaffney P.M."/>
            <person name="Wang S."/>
            <person name="Luo L."/>
            <person name="She Z."/>
            <person name="Ming Y."/>
            <person name="Huang W."/>
            <person name="Zhang S."/>
            <person name="Huang B."/>
            <person name="Zhang Y."/>
            <person name="Qu T."/>
            <person name="Ni P."/>
            <person name="Miao G."/>
            <person name="Wang J."/>
            <person name="Wang Q."/>
            <person name="Steinberg C.E."/>
            <person name="Wang H."/>
            <person name="Li N."/>
            <person name="Qian L."/>
            <person name="Zhang G."/>
            <person name="Li Y."/>
            <person name="Yang H."/>
            <person name="Liu X."/>
            <person name="Wang J."/>
            <person name="Yin Y."/>
            <person name="Wang J."/>
        </authorList>
    </citation>
    <scope>NUCLEOTIDE SEQUENCE [LARGE SCALE GENOMIC DNA]</scope>
    <source>
        <strain evidence="2">05x7-T-G4-1.051#20</strain>
    </source>
</reference>
<evidence type="ECO:0000313" key="3">
    <source>
        <dbReference type="EnsemblMetazoa" id="G26793.22:cds"/>
    </source>
</evidence>
<feature type="region of interest" description="Disordered" evidence="1">
    <location>
        <begin position="1"/>
        <end position="22"/>
    </location>
</feature>
<dbReference type="EnsemblMetazoa" id="G26793.22">
    <property type="protein sequence ID" value="G26793.22:cds"/>
    <property type="gene ID" value="G26793"/>
</dbReference>
<feature type="compositionally biased region" description="Basic and acidic residues" evidence="1">
    <location>
        <begin position="53"/>
        <end position="71"/>
    </location>
</feature>
<evidence type="ECO:0000313" key="2">
    <source>
        <dbReference type="EMBL" id="EKC42252.1"/>
    </source>
</evidence>
<feature type="region of interest" description="Disordered" evidence="1">
    <location>
        <begin position="52"/>
        <end position="71"/>
    </location>
</feature>
<keyword evidence="4" id="KW-1185">Reference proteome</keyword>
<dbReference type="HOGENOM" id="CLU_2186493_0_0_1"/>